<dbReference type="EC" id="4.1.3.40" evidence="4"/>
<dbReference type="AlphaFoldDB" id="A0A432WPC0"/>
<keyword evidence="3 4" id="KW-0456">Lyase</keyword>
<dbReference type="HAMAP" id="MF_01632">
    <property type="entry name" value="UbiC"/>
    <property type="match status" value="1"/>
</dbReference>
<evidence type="ECO:0000256" key="1">
    <source>
        <dbReference type="ARBA" id="ARBA00022490"/>
    </source>
</evidence>
<dbReference type="UniPathway" id="UPA00232"/>
<evidence type="ECO:0000256" key="2">
    <source>
        <dbReference type="ARBA" id="ARBA00022688"/>
    </source>
</evidence>
<keyword evidence="1 4" id="KW-0963">Cytoplasm</keyword>
<keyword evidence="4 5" id="KW-0670">Pyruvate</keyword>
<evidence type="ECO:0000256" key="4">
    <source>
        <dbReference type="HAMAP-Rule" id="MF_01632"/>
    </source>
</evidence>
<dbReference type="PANTHER" id="PTHR38683:SF1">
    <property type="entry name" value="CHORISMATE PYRUVATE-LYASE"/>
    <property type="match status" value="1"/>
</dbReference>
<comment type="subcellular location">
    <subcellularLocation>
        <location evidence="4">Cytoplasm</location>
    </subcellularLocation>
</comment>
<dbReference type="GO" id="GO:0005829">
    <property type="term" value="C:cytosol"/>
    <property type="evidence" value="ECO:0007669"/>
    <property type="project" value="TreeGrafter"/>
</dbReference>
<comment type="function">
    <text evidence="4">Removes the pyruvyl group from chorismate, with concomitant aromatization of the ring, to provide 4-hydroxybenzoate (4HB) for the ubiquinone pathway.</text>
</comment>
<dbReference type="InterPro" id="IPR028978">
    <property type="entry name" value="Chorismate_lyase_/UTRA_dom_sf"/>
</dbReference>
<comment type="similarity">
    <text evidence="4">Belongs to the UbiC family.</text>
</comment>
<comment type="caution">
    <text evidence="5">The sequence shown here is derived from an EMBL/GenBank/DDBJ whole genome shotgun (WGS) entry which is preliminary data.</text>
</comment>
<accession>A0A432WPC0</accession>
<name>A0A432WPC0_9GAMM</name>
<dbReference type="GO" id="GO:0008813">
    <property type="term" value="F:chorismate lyase activity"/>
    <property type="evidence" value="ECO:0007669"/>
    <property type="project" value="UniProtKB-UniRule"/>
</dbReference>
<dbReference type="InterPro" id="IPR007440">
    <property type="entry name" value="Chorismate--pyruvate_lyase"/>
</dbReference>
<sequence>MTAMPLSNQFSFPIGTVADWHTPNPTQLAPNRRDWLLDAGSLTAKLKAHHDSFSVTVIGQNEGYAEPCEYAALGFTGERVTIREVLLSLDGKPWVFARSILPHLRLRANPELTHLGDQPLGEHLFTRTDTTAGPIQIAEFSATSGAGMLNSQLHHCSHSLWGRRRVFSVAGTQILVSEVFLSPTPCYP</sequence>
<protein>
    <recommendedName>
        <fullName evidence="4">Probable chorismate pyruvate-lyase</fullName>
        <shortName evidence="4">CL</shortName>
        <shortName evidence="4">CPL</shortName>
        <ecNumber evidence="4">4.1.3.40</ecNumber>
    </recommendedName>
</protein>
<dbReference type="PANTHER" id="PTHR38683">
    <property type="entry name" value="CHORISMATE PYRUVATE-LYASE"/>
    <property type="match status" value="1"/>
</dbReference>
<feature type="binding site" evidence="4">
    <location>
        <position position="120"/>
    </location>
    <ligand>
        <name>substrate</name>
    </ligand>
</feature>
<dbReference type="Proteomes" id="UP000288405">
    <property type="component" value="Unassembled WGS sequence"/>
</dbReference>
<dbReference type="SUPFAM" id="SSF64288">
    <property type="entry name" value="Chorismate lyase-like"/>
    <property type="match status" value="1"/>
</dbReference>
<comment type="caution">
    <text evidence="4">Lacks conserved residue(s) required for the propagation of feature annotation.</text>
</comment>
<evidence type="ECO:0000256" key="3">
    <source>
        <dbReference type="ARBA" id="ARBA00023239"/>
    </source>
</evidence>
<reference evidence="5 6" key="1">
    <citation type="journal article" date="2011" name="Front. Microbiol.">
        <title>Genomic signatures of strain selection and enhancement in Bacillus atrophaeus var. globigii, a historical biowarfare simulant.</title>
        <authorList>
            <person name="Gibbons H.S."/>
            <person name="Broomall S.M."/>
            <person name="McNew L.A."/>
            <person name="Daligault H."/>
            <person name="Chapman C."/>
            <person name="Bruce D."/>
            <person name="Karavis M."/>
            <person name="Krepps M."/>
            <person name="McGregor P.A."/>
            <person name="Hong C."/>
            <person name="Park K.H."/>
            <person name="Akmal A."/>
            <person name="Feldman A."/>
            <person name="Lin J.S."/>
            <person name="Chang W.E."/>
            <person name="Higgs B.W."/>
            <person name="Demirev P."/>
            <person name="Lindquist J."/>
            <person name="Liem A."/>
            <person name="Fochler E."/>
            <person name="Read T.D."/>
            <person name="Tapia R."/>
            <person name="Johnson S."/>
            <person name="Bishop-Lilly K.A."/>
            <person name="Detter C."/>
            <person name="Han C."/>
            <person name="Sozhamannan S."/>
            <person name="Rosenzweig C.N."/>
            <person name="Skowronski E.W."/>
        </authorList>
    </citation>
    <scope>NUCLEOTIDE SEQUENCE [LARGE SCALE GENOMIC DNA]</scope>
    <source>
        <strain evidence="5 6">GYP-17</strain>
    </source>
</reference>
<comment type="pathway">
    <text evidence="4">Cofactor biosynthesis; ubiquinone biosynthesis.</text>
</comment>
<evidence type="ECO:0000313" key="6">
    <source>
        <dbReference type="Proteomes" id="UP000288405"/>
    </source>
</evidence>
<dbReference type="Pfam" id="PF04345">
    <property type="entry name" value="Chor_lyase"/>
    <property type="match status" value="1"/>
</dbReference>
<organism evidence="5 6">
    <name type="scientific">Aliidiomarina sanyensis</name>
    <dbReference type="NCBI Taxonomy" id="1249555"/>
    <lineage>
        <taxon>Bacteria</taxon>
        <taxon>Pseudomonadati</taxon>
        <taxon>Pseudomonadota</taxon>
        <taxon>Gammaproteobacteria</taxon>
        <taxon>Alteromonadales</taxon>
        <taxon>Idiomarinaceae</taxon>
        <taxon>Aliidiomarina</taxon>
    </lineage>
</organism>
<dbReference type="Gene3D" id="3.40.1410.10">
    <property type="entry name" value="Chorismate lyase-like"/>
    <property type="match status" value="1"/>
</dbReference>
<dbReference type="EMBL" id="PIPM01000002">
    <property type="protein sequence ID" value="RUO35646.1"/>
    <property type="molecule type" value="Genomic_DNA"/>
</dbReference>
<feature type="binding site" evidence="4">
    <location>
        <position position="178"/>
    </location>
    <ligand>
        <name>substrate</name>
    </ligand>
</feature>
<gene>
    <name evidence="4" type="primary">ubiC</name>
    <name evidence="5" type="ORF">CWE11_02475</name>
</gene>
<proteinExistence type="inferred from homology"/>
<comment type="catalytic activity">
    <reaction evidence="4">
        <text>chorismate = 4-hydroxybenzoate + pyruvate</text>
        <dbReference type="Rhea" id="RHEA:16505"/>
        <dbReference type="ChEBI" id="CHEBI:15361"/>
        <dbReference type="ChEBI" id="CHEBI:17879"/>
        <dbReference type="ChEBI" id="CHEBI:29748"/>
        <dbReference type="EC" id="4.1.3.40"/>
    </reaction>
</comment>
<keyword evidence="2 4" id="KW-0831">Ubiquinone biosynthesis</keyword>
<dbReference type="GO" id="GO:0042866">
    <property type="term" value="P:pyruvate biosynthetic process"/>
    <property type="evidence" value="ECO:0007669"/>
    <property type="project" value="UniProtKB-UniRule"/>
</dbReference>
<feature type="binding site" evidence="4">
    <location>
        <position position="83"/>
    </location>
    <ligand>
        <name>substrate</name>
    </ligand>
</feature>
<dbReference type="GO" id="GO:0006744">
    <property type="term" value="P:ubiquinone biosynthetic process"/>
    <property type="evidence" value="ECO:0007669"/>
    <property type="project" value="UniProtKB-UniRule"/>
</dbReference>
<keyword evidence="6" id="KW-1185">Reference proteome</keyword>
<evidence type="ECO:0000313" key="5">
    <source>
        <dbReference type="EMBL" id="RUO35646.1"/>
    </source>
</evidence>